<evidence type="ECO:0000313" key="2">
    <source>
        <dbReference type="EMBL" id="GMR56718.1"/>
    </source>
</evidence>
<dbReference type="PROSITE" id="PS50092">
    <property type="entry name" value="TSP1"/>
    <property type="match status" value="1"/>
</dbReference>
<organism evidence="2 3">
    <name type="scientific">Pristionchus mayeri</name>
    <dbReference type="NCBI Taxonomy" id="1317129"/>
    <lineage>
        <taxon>Eukaryota</taxon>
        <taxon>Metazoa</taxon>
        <taxon>Ecdysozoa</taxon>
        <taxon>Nematoda</taxon>
        <taxon>Chromadorea</taxon>
        <taxon>Rhabditida</taxon>
        <taxon>Rhabditina</taxon>
        <taxon>Diplogasteromorpha</taxon>
        <taxon>Diplogasteroidea</taxon>
        <taxon>Neodiplogasteridae</taxon>
        <taxon>Pristionchus</taxon>
    </lineage>
</organism>
<reference evidence="3" key="1">
    <citation type="submission" date="2022-10" db="EMBL/GenBank/DDBJ databases">
        <title>Genome assembly of Pristionchus species.</title>
        <authorList>
            <person name="Yoshida K."/>
            <person name="Sommer R.J."/>
        </authorList>
    </citation>
    <scope>NUCLEOTIDE SEQUENCE [LARGE SCALE GENOMIC DNA]</scope>
    <source>
        <strain evidence="3">RS5460</strain>
    </source>
</reference>
<dbReference type="AlphaFoldDB" id="A0AAN5D4X0"/>
<sequence>GWFSTTSTTTAMASTSTSTSSSTTTTSSTATTTTKSPPTWCPPNGVWSEWVTTGHCPTTCGGCNVATRKRTCTKTCGDCPCSGLSEDVGPCGLDLCPFPSPVGTCCKPLNKMLNYHTHKFFCGEDNVKVQCRASRLRYPVIQSARPLLHANTTNEDVVMYSGIVAESDANPKLAVAESYEIMD</sequence>
<dbReference type="PANTHER" id="PTHR31936">
    <property type="entry name" value="PROTEIN CBG18744"/>
    <property type="match status" value="1"/>
</dbReference>
<comment type="caution">
    <text evidence="2">The sequence shown here is derived from an EMBL/GenBank/DDBJ whole genome shotgun (WGS) entry which is preliminary data.</text>
</comment>
<dbReference type="Proteomes" id="UP001328107">
    <property type="component" value="Unassembled WGS sequence"/>
</dbReference>
<evidence type="ECO:0000313" key="3">
    <source>
        <dbReference type="Proteomes" id="UP001328107"/>
    </source>
</evidence>
<evidence type="ECO:0000256" key="1">
    <source>
        <dbReference type="SAM" id="MobiDB-lite"/>
    </source>
</evidence>
<accession>A0AAN5D4X0</accession>
<feature type="compositionally biased region" description="Low complexity" evidence="1">
    <location>
        <begin position="1"/>
        <end position="34"/>
    </location>
</feature>
<keyword evidence="3" id="KW-1185">Reference proteome</keyword>
<dbReference type="InterPro" id="IPR036383">
    <property type="entry name" value="TSP1_rpt_sf"/>
</dbReference>
<proteinExistence type="predicted"/>
<feature type="region of interest" description="Disordered" evidence="1">
    <location>
        <begin position="1"/>
        <end position="37"/>
    </location>
</feature>
<dbReference type="EMBL" id="BTRK01000006">
    <property type="protein sequence ID" value="GMR56718.1"/>
    <property type="molecule type" value="Genomic_DNA"/>
</dbReference>
<gene>
    <name evidence="2" type="ORF">PMAYCL1PPCAC_26913</name>
</gene>
<protein>
    <submittedName>
        <fullName evidence="2">Uncharacterized protein</fullName>
    </submittedName>
</protein>
<dbReference type="PANTHER" id="PTHR31936:SF2">
    <property type="entry name" value="FLO11 DOMAIN-CONTAINING PROTEIN"/>
    <property type="match status" value="1"/>
</dbReference>
<name>A0AAN5D4X0_9BILA</name>
<feature type="non-terminal residue" evidence="2">
    <location>
        <position position="1"/>
    </location>
</feature>
<dbReference type="InterPro" id="IPR000884">
    <property type="entry name" value="TSP1_rpt"/>
</dbReference>
<dbReference type="Gene3D" id="2.20.100.10">
    <property type="entry name" value="Thrombospondin type-1 (TSP1) repeat"/>
    <property type="match status" value="1"/>
</dbReference>